<accession>A0A6C0R9N3</accession>
<reference evidence="6 7" key="1">
    <citation type="submission" date="2020-02" db="EMBL/GenBank/DDBJ databases">
        <title>Genome sequencing for Draconibacterium sp. strain M1.</title>
        <authorList>
            <person name="Park S.-J."/>
        </authorList>
    </citation>
    <scope>NUCLEOTIDE SEQUENCE [LARGE SCALE GENOMIC DNA]</scope>
    <source>
        <strain evidence="6 7">M1</strain>
    </source>
</reference>
<dbReference type="PANTHER" id="PTHR45586">
    <property type="entry name" value="TPR REPEAT-CONTAINING PROTEIN PA4667"/>
    <property type="match status" value="1"/>
</dbReference>
<evidence type="ECO:0000256" key="2">
    <source>
        <dbReference type="ARBA" id="ARBA00022803"/>
    </source>
</evidence>
<dbReference type="PROSITE" id="PS51257">
    <property type="entry name" value="PROKAR_LIPOPROTEIN"/>
    <property type="match status" value="1"/>
</dbReference>
<feature type="repeat" description="TPR" evidence="3">
    <location>
        <begin position="244"/>
        <end position="277"/>
    </location>
</feature>
<dbReference type="KEGG" id="drc:G0Q07_02460"/>
<dbReference type="SMART" id="SM00028">
    <property type="entry name" value="TPR"/>
    <property type="match status" value="4"/>
</dbReference>
<evidence type="ECO:0000313" key="6">
    <source>
        <dbReference type="EMBL" id="QIA06662.1"/>
    </source>
</evidence>
<feature type="chain" id="PRO_5025495883" evidence="5">
    <location>
        <begin position="22"/>
        <end position="1229"/>
    </location>
</feature>
<keyword evidence="7" id="KW-1185">Reference proteome</keyword>
<name>A0A6C0R9N3_9BACT</name>
<keyword evidence="5" id="KW-0732">Signal</keyword>
<feature type="region of interest" description="Disordered" evidence="4">
    <location>
        <begin position="1071"/>
        <end position="1095"/>
    </location>
</feature>
<dbReference type="PROSITE" id="PS50005">
    <property type="entry name" value="TPR"/>
    <property type="match status" value="2"/>
</dbReference>
<dbReference type="EMBL" id="CP048409">
    <property type="protein sequence ID" value="QIA06662.1"/>
    <property type="molecule type" value="Genomic_DNA"/>
</dbReference>
<evidence type="ECO:0000313" key="7">
    <source>
        <dbReference type="Proteomes" id="UP000474630"/>
    </source>
</evidence>
<protein>
    <submittedName>
        <fullName evidence="6">Tetratricopeptide repeat protein</fullName>
    </submittedName>
</protein>
<evidence type="ECO:0000256" key="1">
    <source>
        <dbReference type="ARBA" id="ARBA00022737"/>
    </source>
</evidence>
<organism evidence="6 7">
    <name type="scientific">Draconibacterium halophilum</name>
    <dbReference type="NCBI Taxonomy" id="2706887"/>
    <lineage>
        <taxon>Bacteria</taxon>
        <taxon>Pseudomonadati</taxon>
        <taxon>Bacteroidota</taxon>
        <taxon>Bacteroidia</taxon>
        <taxon>Marinilabiliales</taxon>
        <taxon>Prolixibacteraceae</taxon>
        <taxon>Draconibacterium</taxon>
    </lineage>
</organism>
<feature type="signal peptide" evidence="5">
    <location>
        <begin position="1"/>
        <end position="21"/>
    </location>
</feature>
<keyword evidence="2 3" id="KW-0802">TPR repeat</keyword>
<dbReference type="Pfam" id="PF13181">
    <property type="entry name" value="TPR_8"/>
    <property type="match status" value="2"/>
</dbReference>
<dbReference type="RefSeq" id="WP_163344592.1">
    <property type="nucleotide sequence ID" value="NZ_CP048409.1"/>
</dbReference>
<dbReference type="InterPro" id="IPR051012">
    <property type="entry name" value="CellSynth/LPSAsmb/PSIAsmb"/>
</dbReference>
<dbReference type="SUPFAM" id="SSF48452">
    <property type="entry name" value="TPR-like"/>
    <property type="match status" value="2"/>
</dbReference>
<evidence type="ECO:0000256" key="5">
    <source>
        <dbReference type="SAM" id="SignalP"/>
    </source>
</evidence>
<evidence type="ECO:0000256" key="3">
    <source>
        <dbReference type="PROSITE-ProRule" id="PRU00339"/>
    </source>
</evidence>
<dbReference type="Proteomes" id="UP000474630">
    <property type="component" value="Chromosome"/>
</dbReference>
<keyword evidence="1" id="KW-0677">Repeat</keyword>
<dbReference type="InterPro" id="IPR019734">
    <property type="entry name" value="TPR_rpt"/>
</dbReference>
<dbReference type="InterPro" id="IPR011990">
    <property type="entry name" value="TPR-like_helical_dom_sf"/>
</dbReference>
<dbReference type="Pfam" id="PF13174">
    <property type="entry name" value="TPR_6"/>
    <property type="match status" value="1"/>
</dbReference>
<feature type="repeat" description="TPR" evidence="3">
    <location>
        <begin position="132"/>
        <end position="165"/>
    </location>
</feature>
<proteinExistence type="predicted"/>
<dbReference type="Gene3D" id="1.25.40.10">
    <property type="entry name" value="Tetratricopeptide repeat domain"/>
    <property type="match status" value="3"/>
</dbReference>
<gene>
    <name evidence="6" type="ORF">G0Q07_02460</name>
</gene>
<dbReference type="PANTHER" id="PTHR45586:SF1">
    <property type="entry name" value="LIPOPOLYSACCHARIDE ASSEMBLY PROTEIN B"/>
    <property type="match status" value="1"/>
</dbReference>
<evidence type="ECO:0000256" key="4">
    <source>
        <dbReference type="SAM" id="MobiDB-lite"/>
    </source>
</evidence>
<sequence>MKKRLLHTIFLFLLVSIFAGCSTEKNTRASRTFHNVTSRYNVYFNANEAVKEGVATIEERIEDDFTRILPIYKESDPSATRLVKSDMDYAVVKCSKLIEIHSITKKPKRKKGGGSRKYQEFASQEEFNKWIDDSYLLMGKAYFYQHNFYAAIDNFSYVVRKYPDNETADEAQVWLVRAYTELERYIEANEVIQAIQAYDDFPKSLERDFAIATAFYYKKQFEYDNAIRLLDIAIDKTFWKKDKARLQYIVAQLYRELGQNEAAATAFKKVTKMNPDYTMAFNAMINAAGVFSGEGNIEDLKKQLNKMLRDKKNVDFRDQIYYALGNIFFREGNSDVAKDNYKQSVASSFKNQYQRALSSITLADIYFEDLNYRGAQSYYDSAMIIIDETYPNYENVSARYKSLSSLVDNILTVEREDSLQRVAQMPDVEREALIASLMKAEQERQRNMENLSMQGARSQGYYRSNRYRMGMGNSGGGGWYFYNPQTVTYGRVTFQQQWGRRTLEDDWRRSNKNTMSMEEGEEMAEAEEEEQRIQDPLKKEFYTQDLPLTDSLMTVSHERIRDALYNAGKIFKSEFEDYERSAEAFEELIERYPNNIYLLSAYFDLYDLYELMGDIAKSNYYRNLIISDYPNSKFAQFLQNPNFFVEMAAKTDSLNRLYQETFRNYKLGRYQNVMSLTGQMKNMEPDSVIVPKIDFMQMVADGVLTDVHNFEALLKGYLAQYPAKEPSPLAQEILTLIQDSTLTDYQKLVEMGYISEEIQNEELLPENFMADDEFGGKFSYDEDLLHYFVIAYPREDEDDIDLNRLKFDIANYNIDHYTKIDYDIETEYLDDKLAFVLVRSMTNKENALIYHGAIIRKASVFKTLQGIDYMNFVISSTNYRAVMQERSTADYMKFFVKNYSRFIRSNFSDDEMDISPEELMARAEAEDNALKERGTFVTVKSGPQGLYNTTVDTTQNFVIAVKDKGLSLRPLMRGFADFNRDEFRSWNLALQVKEVGDYQLLVIHGIPALNESMSYFRRANTTRSLFEPLGQSTYRNFLITDENLETLLDENKVDQYITFFRNNYIQRRASSSSSAAESQTTTQPTTTQAAEPLPAVEADDTSIEDLPYNQEIEGPHRIVFVIPAVGVFKDAFIKGIQQYNQSNFANSGFTIEEQQLDQVRQLIIVKGMEDQATARLYFSVVVRNRDLFDPLGTAQYRNFLISDENFEIFLREKNITDYMDFYKKVYLEK</sequence>
<dbReference type="AlphaFoldDB" id="A0A6C0R9N3"/>